<gene>
    <name evidence="1" type="ORF">PAHAL_5G508300</name>
</gene>
<accession>A0A2S3HZC0</accession>
<dbReference type="EMBL" id="CM008050">
    <property type="protein sequence ID" value="PAN32752.2"/>
    <property type="molecule type" value="Genomic_DNA"/>
</dbReference>
<name>A0A2S3HZC0_9POAL</name>
<protein>
    <submittedName>
        <fullName evidence="1">Uncharacterized protein</fullName>
    </submittedName>
</protein>
<proteinExistence type="predicted"/>
<dbReference type="AlphaFoldDB" id="A0A2S3HZC0"/>
<organism evidence="1">
    <name type="scientific">Panicum hallii</name>
    <dbReference type="NCBI Taxonomy" id="206008"/>
    <lineage>
        <taxon>Eukaryota</taxon>
        <taxon>Viridiplantae</taxon>
        <taxon>Streptophyta</taxon>
        <taxon>Embryophyta</taxon>
        <taxon>Tracheophyta</taxon>
        <taxon>Spermatophyta</taxon>
        <taxon>Magnoliopsida</taxon>
        <taxon>Liliopsida</taxon>
        <taxon>Poales</taxon>
        <taxon>Poaceae</taxon>
        <taxon>PACMAD clade</taxon>
        <taxon>Panicoideae</taxon>
        <taxon>Panicodae</taxon>
        <taxon>Paniceae</taxon>
        <taxon>Panicinae</taxon>
        <taxon>Panicum</taxon>
        <taxon>Panicum sect. Panicum</taxon>
    </lineage>
</organism>
<reference evidence="1" key="1">
    <citation type="submission" date="2018-04" db="EMBL/GenBank/DDBJ databases">
        <title>WGS assembly of Panicum hallii.</title>
        <authorList>
            <person name="Lovell J."/>
            <person name="Jenkins J."/>
            <person name="Lowry D."/>
            <person name="Mamidi S."/>
            <person name="Sreedasyam A."/>
            <person name="Weng X."/>
            <person name="Barry K."/>
            <person name="Bonette J."/>
            <person name="Campitelli B."/>
            <person name="Daum C."/>
            <person name="Gordon S."/>
            <person name="Gould B."/>
            <person name="Lipzen A."/>
            <person name="Macqueen A."/>
            <person name="Palacio-Mejia J."/>
            <person name="Plott C."/>
            <person name="Shakirov E."/>
            <person name="Shu S."/>
            <person name="Yoshinaga Y."/>
            <person name="Zane M."/>
            <person name="Rokhsar D."/>
            <person name="Grimwood J."/>
            <person name="Schmutz J."/>
            <person name="Juenger T."/>
        </authorList>
    </citation>
    <scope>NUCLEOTIDE SEQUENCE [LARGE SCALE GENOMIC DNA]</scope>
    <source>
        <strain evidence="1">FIL2</strain>
    </source>
</reference>
<evidence type="ECO:0000313" key="1">
    <source>
        <dbReference type="EMBL" id="PAN32752.2"/>
    </source>
</evidence>
<sequence>MFLPGCWRGRRRRLLRPRTPRSGVRARSCRASAGFRGGLVVGPSSSFPRGWRSTTASSGPRAEVFGVRPRSMGDRRRLYPVPNGCLLRLLSKPDRDGALF</sequence>
<dbReference type="Proteomes" id="UP000243499">
    <property type="component" value="Chromosome 5"/>
</dbReference>
<dbReference type="Gramene" id="PAN32752">
    <property type="protein sequence ID" value="PAN32752"/>
    <property type="gene ID" value="PAHAL_5G508300"/>
</dbReference>